<name>A0ABR2U0S8_9ROSI</name>
<dbReference type="EMBL" id="JBBPBN010000003">
    <property type="protein sequence ID" value="KAK9043336.1"/>
    <property type="molecule type" value="Genomic_DNA"/>
</dbReference>
<proteinExistence type="predicted"/>
<accession>A0ABR2U0S8</accession>
<organism evidence="1 2">
    <name type="scientific">Hibiscus sabdariffa</name>
    <name type="common">roselle</name>
    <dbReference type="NCBI Taxonomy" id="183260"/>
    <lineage>
        <taxon>Eukaryota</taxon>
        <taxon>Viridiplantae</taxon>
        <taxon>Streptophyta</taxon>
        <taxon>Embryophyta</taxon>
        <taxon>Tracheophyta</taxon>
        <taxon>Spermatophyta</taxon>
        <taxon>Magnoliopsida</taxon>
        <taxon>eudicotyledons</taxon>
        <taxon>Gunneridae</taxon>
        <taxon>Pentapetalae</taxon>
        <taxon>rosids</taxon>
        <taxon>malvids</taxon>
        <taxon>Malvales</taxon>
        <taxon>Malvaceae</taxon>
        <taxon>Malvoideae</taxon>
        <taxon>Hibiscus</taxon>
    </lineage>
</organism>
<gene>
    <name evidence="1" type="ORF">V6N11_071681</name>
</gene>
<comment type="caution">
    <text evidence="1">The sequence shown here is derived from an EMBL/GenBank/DDBJ whole genome shotgun (WGS) entry which is preliminary data.</text>
</comment>
<protein>
    <submittedName>
        <fullName evidence="1">Uncharacterized protein</fullName>
    </submittedName>
</protein>
<reference evidence="1 2" key="1">
    <citation type="journal article" date="2024" name="G3 (Bethesda)">
        <title>Genome assembly of Hibiscus sabdariffa L. provides insights into metabolisms of medicinal natural products.</title>
        <authorList>
            <person name="Kim T."/>
        </authorList>
    </citation>
    <scope>NUCLEOTIDE SEQUENCE [LARGE SCALE GENOMIC DNA]</scope>
    <source>
        <strain evidence="1">TK-2024</strain>
        <tissue evidence="1">Old leaves</tissue>
    </source>
</reference>
<evidence type="ECO:0000313" key="1">
    <source>
        <dbReference type="EMBL" id="KAK9043336.1"/>
    </source>
</evidence>
<keyword evidence="2" id="KW-1185">Reference proteome</keyword>
<sequence>MDSCVSKQESFGGLTKEKRRRILYRRMIIKMGVSSQKLENGEFVAGSKDFSCASSTIQVLQAIDLILIFGLVASNKKCRFGMA</sequence>
<dbReference type="Proteomes" id="UP001396334">
    <property type="component" value="Unassembled WGS sequence"/>
</dbReference>
<evidence type="ECO:0000313" key="2">
    <source>
        <dbReference type="Proteomes" id="UP001396334"/>
    </source>
</evidence>